<evidence type="ECO:0000313" key="4">
    <source>
        <dbReference type="Proteomes" id="UP000078090"/>
    </source>
</evidence>
<reference evidence="3" key="2">
    <citation type="submission" date="2016-03" db="EMBL/GenBank/DDBJ databases">
        <authorList>
            <person name="Heylen K."/>
            <person name="De Vos P."/>
            <person name="Vekeman B."/>
        </authorList>
    </citation>
    <scope>NUCLEOTIDE SEQUENCE [LARGE SCALE GENOMIC DNA]</scope>
    <source>
        <strain evidence="3">R-45371</strain>
    </source>
</reference>
<sequence>MQATDNTNTVDATVDRLRSGVHSTVDKVANATTQAAEALGQKGEQLKNVEQQFFEDCRSYIDKNPATSLGIAVGAGFLLSRLMSGR</sequence>
<accession>A0A177LS47</accession>
<dbReference type="EMBL" id="LUUH01000105">
    <property type="protein sequence ID" value="OAH96986.1"/>
    <property type="molecule type" value="Genomic_DNA"/>
</dbReference>
<organism evidence="1 4">
    <name type="scientific">Methylomonas methanica</name>
    <dbReference type="NCBI Taxonomy" id="421"/>
    <lineage>
        <taxon>Bacteria</taxon>
        <taxon>Pseudomonadati</taxon>
        <taxon>Pseudomonadota</taxon>
        <taxon>Gammaproteobacteria</taxon>
        <taxon>Methylococcales</taxon>
        <taxon>Methylococcaceae</taxon>
        <taxon>Methylomonas</taxon>
    </lineage>
</organism>
<name>A0A177LS47_METMH</name>
<evidence type="ECO:0000313" key="2">
    <source>
        <dbReference type="EMBL" id="OAH96986.1"/>
    </source>
</evidence>
<proteinExistence type="predicted"/>
<dbReference type="RefSeq" id="WP_064010890.1">
    <property type="nucleotide sequence ID" value="NZ_LUUG01000137.1"/>
</dbReference>
<dbReference type="Proteomes" id="UP000077763">
    <property type="component" value="Unassembled WGS sequence"/>
</dbReference>
<dbReference type="Proteomes" id="UP000078090">
    <property type="component" value="Unassembled WGS sequence"/>
</dbReference>
<dbReference type="EMBL" id="LUUG01000137">
    <property type="protein sequence ID" value="OAH96170.1"/>
    <property type="molecule type" value="Genomic_DNA"/>
</dbReference>
<evidence type="ECO:0000313" key="1">
    <source>
        <dbReference type="EMBL" id="OAH96170.1"/>
    </source>
</evidence>
<dbReference type="OrthoDB" id="5570179at2"/>
<evidence type="ECO:0008006" key="5">
    <source>
        <dbReference type="Google" id="ProtNLM"/>
    </source>
</evidence>
<evidence type="ECO:0000313" key="3">
    <source>
        <dbReference type="Proteomes" id="UP000077763"/>
    </source>
</evidence>
<gene>
    <name evidence="1" type="ORF">A1332_23225</name>
    <name evidence="2" type="ORF">A1353_23665</name>
</gene>
<comment type="caution">
    <text evidence="1">The sequence shown here is derived from an EMBL/GenBank/DDBJ whole genome shotgun (WGS) entry which is preliminary data.</text>
</comment>
<protein>
    <recommendedName>
        <fullName evidence="5">ElaB/YqjD/DUF883 family membrane-anchored ribosome-binding protein</fullName>
    </recommendedName>
</protein>
<dbReference type="AlphaFoldDB" id="A0A177LS47"/>
<reference evidence="1 4" key="1">
    <citation type="submission" date="2016-03" db="EMBL/GenBank/DDBJ databases">
        <authorList>
            <person name="Ploux O."/>
        </authorList>
    </citation>
    <scope>NUCLEOTIDE SEQUENCE [LARGE SCALE GENOMIC DNA]</scope>
    <source>
        <strain evidence="1 4">R-45363</strain>
        <strain evidence="2">R-45371</strain>
    </source>
</reference>